<dbReference type="InterPro" id="IPR015943">
    <property type="entry name" value="WD40/YVTN_repeat-like_dom_sf"/>
</dbReference>
<dbReference type="HOGENOM" id="CLU_867362_0_0_1"/>
<dbReference type="STRING" id="312017.Q22BD5"/>
<dbReference type="PANTHER" id="PTHR10971">
    <property type="entry name" value="MRNA EXPORT FACTOR AND BUB3"/>
    <property type="match status" value="1"/>
</dbReference>
<dbReference type="OrthoDB" id="256303at2759"/>
<dbReference type="InterPro" id="IPR036322">
    <property type="entry name" value="WD40_repeat_dom_sf"/>
</dbReference>
<dbReference type="EMBL" id="GG662519">
    <property type="protein sequence ID" value="EAR82620.2"/>
    <property type="molecule type" value="Genomic_DNA"/>
</dbReference>
<reference evidence="3" key="2">
    <citation type="submission" date="2014-02" db="EMBL/GenBank/DDBJ databases">
        <title>Annotation update of Tetrahymena thermophila SB210.</title>
        <authorList>
            <person name="Bidwell S."/>
            <person name="Michalis H.M."/>
            <person name="Zafar N."/>
            <person name="Joardar V."/>
            <person name="Miao W."/>
            <person name="Russ C."/>
            <person name="Eisen J."/>
            <person name="Wu M."/>
            <person name="Wu D."/>
            <person name="Nierman W."/>
            <person name="Orias E."/>
            <person name="Delcher A."/>
            <person name="Salzberg S."/>
            <person name="Coyne R."/>
        </authorList>
    </citation>
    <scope>NUCLEOTIDE SEQUENCE</scope>
    <source>
        <strain evidence="3">SB210</strain>
    </source>
</reference>
<sequence length="383" mass="44165">MMQRFQGFQLSDNDSQKETITLSSNNQHQQPKDTISCIKWIPLPNNHMFVCSTWGGELIFYQCVFQQYPVLQMVNYFEYTHPIVTCQWKSDASCVFFAGGDGSLMCYQINNNKYSNQQVFQIDQYQLPAIGIFYVNQYDILLVVNCEGEIVLYNAQNFQNPPIKTKLDFPAICCDFNYPLVMIGLMEQKMVLFNLDSLLKNNQYKFEYKESQLGKGSPLQCVAISPDMNVIGLSSLDGRGNISKLKKIEQYNMLPTYTSDNVITFKGHKEDRTQQSSYYRTPQKYQDLYPINQIAFNIKNKHFLATLGADGKIIYWDYDRKNKIVEYQFSGRAISTGAITFDGEFLAFGLGYDWNQGMQGIGGYPPSIHVLRITDKELYYRGN</sequence>
<dbReference type="SUPFAM" id="SSF50978">
    <property type="entry name" value="WD40 repeat-like"/>
    <property type="match status" value="1"/>
</dbReference>
<dbReference type="SMR" id="Q22BD5"/>
<protein>
    <submittedName>
        <fullName evidence="3">mRNA export factor, putative</fullName>
    </submittedName>
</protein>
<organism evidence="3 4">
    <name type="scientific">Tetrahymena thermophila (strain SB210)</name>
    <dbReference type="NCBI Taxonomy" id="312017"/>
    <lineage>
        <taxon>Eukaryota</taxon>
        <taxon>Sar</taxon>
        <taxon>Alveolata</taxon>
        <taxon>Ciliophora</taxon>
        <taxon>Intramacronucleata</taxon>
        <taxon>Oligohymenophorea</taxon>
        <taxon>Hymenostomatida</taxon>
        <taxon>Tetrahymenina</taxon>
        <taxon>Tetrahymenidae</taxon>
        <taxon>Tetrahymena</taxon>
    </lineage>
</organism>
<name>Q22BD5_TETTS</name>
<gene>
    <name evidence="3" type="ORF">TTHERM_01106220</name>
</gene>
<dbReference type="RefSeq" id="XP_001030283.2">
    <property type="nucleotide sequence ID" value="XM_001030283.2"/>
</dbReference>
<evidence type="ECO:0000313" key="4">
    <source>
        <dbReference type="Proteomes" id="UP000009168"/>
    </source>
</evidence>
<proteinExistence type="predicted"/>
<dbReference type="eggNOG" id="KOG0647">
    <property type="taxonomic scope" value="Eukaryota"/>
</dbReference>
<accession>Q22BD5</accession>
<dbReference type="Proteomes" id="UP000009168">
    <property type="component" value="Unassembled WGS sequence"/>
</dbReference>
<keyword evidence="1" id="KW-0853">WD repeat</keyword>
<dbReference type="InParanoid" id="Q22BD5"/>
<dbReference type="Gene3D" id="2.130.10.10">
    <property type="entry name" value="YVTN repeat-like/Quinoprotein amine dehydrogenase"/>
    <property type="match status" value="1"/>
</dbReference>
<keyword evidence="2" id="KW-0677">Repeat</keyword>
<evidence type="ECO:0000313" key="3">
    <source>
        <dbReference type="EMBL" id="EAR82620.2"/>
    </source>
</evidence>
<evidence type="ECO:0000256" key="1">
    <source>
        <dbReference type="ARBA" id="ARBA00022574"/>
    </source>
</evidence>
<keyword evidence="4" id="KW-1185">Reference proteome</keyword>
<dbReference type="SMART" id="SM00320">
    <property type="entry name" value="WD40"/>
    <property type="match status" value="4"/>
</dbReference>
<reference evidence="3" key="1">
    <citation type="submission" date="2008-09" db="EMBL/GenBank/DDBJ databases">
        <authorList>
            <person name="Eisen J.A."/>
            <person name="Wu M."/>
            <person name="Wu D."/>
            <person name="Nierman W.C."/>
            <person name="Orias E."/>
            <person name="Delcher A.L."/>
            <person name="Salzberg S.L."/>
        </authorList>
    </citation>
    <scope>NUCLEOTIDE SEQUENCE</scope>
    <source>
        <strain evidence="3">SB210</strain>
    </source>
</reference>
<dbReference type="AlphaFoldDB" id="Q22BD5"/>
<dbReference type="KEGG" id="tet:TTHERM_01106220"/>
<dbReference type="InterPro" id="IPR001680">
    <property type="entry name" value="WD40_rpt"/>
</dbReference>
<dbReference type="GeneID" id="7846402"/>
<evidence type="ECO:0000256" key="2">
    <source>
        <dbReference type="ARBA" id="ARBA00022737"/>
    </source>
</evidence>